<dbReference type="PANTHER" id="PTHR38703">
    <property type="entry name" value="CHROMOSOME 8, WHOLE GENOME SHOTGUN SEQUENCE"/>
    <property type="match status" value="1"/>
</dbReference>
<name>A0AAD5TKS4_9FUNG</name>
<gene>
    <name evidence="2" type="ORF">HDU87_002982</name>
</gene>
<protein>
    <submittedName>
        <fullName evidence="2">Uncharacterized protein</fullName>
    </submittedName>
</protein>
<feature type="compositionally biased region" description="Low complexity" evidence="1">
    <location>
        <begin position="75"/>
        <end position="108"/>
    </location>
</feature>
<accession>A0AAD5TKS4</accession>
<sequence length="292" mass="31843">MGLISATNNGSYGAYSHSNNGNNVRVQNNAGGGGGGNSSKYYSGGNSSNSAAAHPGFATGGGVYGGGSNYQLAPSNSISNNNNNNNNNNNGQSSSSFSQSATTSSTNNPTEICRIQNAPHLIESLRQRHETHVTPHIQRDRDETIVQQIVQPIKDQVTAPAVHHHQQAQQINREIADALLGDDARRYKEQRQIATTGGKSVERIDNGVFQNDPVVKERVNVHVIEEIQPVIWRTIDETHVYHTAQPIYEHHTGAPKVQDIRYNPPISMEEFEKRGGSMTGTGLYQETRRSGY</sequence>
<evidence type="ECO:0000313" key="3">
    <source>
        <dbReference type="Proteomes" id="UP001212152"/>
    </source>
</evidence>
<comment type="caution">
    <text evidence="2">The sequence shown here is derived from an EMBL/GenBank/DDBJ whole genome shotgun (WGS) entry which is preliminary data.</text>
</comment>
<keyword evidence="3" id="KW-1185">Reference proteome</keyword>
<feature type="compositionally biased region" description="Polar residues" evidence="1">
    <location>
        <begin position="1"/>
        <end position="11"/>
    </location>
</feature>
<dbReference type="AlphaFoldDB" id="A0AAD5TKS4"/>
<feature type="region of interest" description="Disordered" evidence="1">
    <location>
        <begin position="74"/>
        <end position="110"/>
    </location>
</feature>
<feature type="compositionally biased region" description="Low complexity" evidence="1">
    <location>
        <begin position="18"/>
        <end position="29"/>
    </location>
</feature>
<evidence type="ECO:0000256" key="1">
    <source>
        <dbReference type="SAM" id="MobiDB-lite"/>
    </source>
</evidence>
<dbReference type="Proteomes" id="UP001212152">
    <property type="component" value="Unassembled WGS sequence"/>
</dbReference>
<feature type="region of interest" description="Disordered" evidence="1">
    <location>
        <begin position="273"/>
        <end position="292"/>
    </location>
</feature>
<evidence type="ECO:0000313" key="2">
    <source>
        <dbReference type="EMBL" id="KAJ3179373.1"/>
    </source>
</evidence>
<dbReference type="PANTHER" id="PTHR38703:SF1">
    <property type="entry name" value="ALLERGEN"/>
    <property type="match status" value="1"/>
</dbReference>
<reference evidence="2" key="1">
    <citation type="submission" date="2020-05" db="EMBL/GenBank/DDBJ databases">
        <title>Phylogenomic resolution of chytrid fungi.</title>
        <authorList>
            <person name="Stajich J.E."/>
            <person name="Amses K."/>
            <person name="Simmons R."/>
            <person name="Seto K."/>
            <person name="Myers J."/>
            <person name="Bonds A."/>
            <person name="Quandt C.A."/>
            <person name="Barry K."/>
            <person name="Liu P."/>
            <person name="Grigoriev I."/>
            <person name="Longcore J.E."/>
            <person name="James T.Y."/>
        </authorList>
    </citation>
    <scope>NUCLEOTIDE SEQUENCE</scope>
    <source>
        <strain evidence="2">JEL0379</strain>
    </source>
</reference>
<proteinExistence type="predicted"/>
<organism evidence="2 3">
    <name type="scientific">Geranomyces variabilis</name>
    <dbReference type="NCBI Taxonomy" id="109894"/>
    <lineage>
        <taxon>Eukaryota</taxon>
        <taxon>Fungi</taxon>
        <taxon>Fungi incertae sedis</taxon>
        <taxon>Chytridiomycota</taxon>
        <taxon>Chytridiomycota incertae sedis</taxon>
        <taxon>Chytridiomycetes</taxon>
        <taxon>Spizellomycetales</taxon>
        <taxon>Powellomycetaceae</taxon>
        <taxon>Geranomyces</taxon>
    </lineage>
</organism>
<feature type="region of interest" description="Disordered" evidence="1">
    <location>
        <begin position="1"/>
        <end position="32"/>
    </location>
</feature>
<dbReference type="EMBL" id="JADGJQ010000021">
    <property type="protein sequence ID" value="KAJ3179373.1"/>
    <property type="molecule type" value="Genomic_DNA"/>
</dbReference>